<dbReference type="InParanoid" id="A0A1V8SU78"/>
<gene>
    <name evidence="1" type="ORF">B0A48_12157</name>
</gene>
<name>A0A1V8SU78_9PEZI</name>
<comment type="caution">
    <text evidence="1">The sequence shown here is derived from an EMBL/GenBank/DDBJ whole genome shotgun (WGS) entry which is preliminary data.</text>
</comment>
<sequence length="132" mass="15551">MVAPAGNLKPPLDPLMRKSAKPFIWREYFYDQDDPDAPQFGMKGSDKVRRRKELNDYPEYFVEPQATFTNYYHPALKSLTLDREYFPGSIYEYYSVMWVEWENGIAYRKGLARIAKGVFERECLGWMDVTLG</sequence>
<protein>
    <submittedName>
        <fullName evidence="1">Uncharacterized protein</fullName>
    </submittedName>
</protein>
<dbReference type="Proteomes" id="UP000192596">
    <property type="component" value="Unassembled WGS sequence"/>
</dbReference>
<dbReference type="AlphaFoldDB" id="A0A1V8SU78"/>
<dbReference type="EMBL" id="NAJO01000027">
    <property type="protein sequence ID" value="OQO02629.1"/>
    <property type="molecule type" value="Genomic_DNA"/>
</dbReference>
<evidence type="ECO:0000313" key="2">
    <source>
        <dbReference type="Proteomes" id="UP000192596"/>
    </source>
</evidence>
<dbReference type="OrthoDB" id="3944633at2759"/>
<evidence type="ECO:0000313" key="1">
    <source>
        <dbReference type="EMBL" id="OQO02629.1"/>
    </source>
</evidence>
<accession>A0A1V8SU78</accession>
<reference evidence="2" key="1">
    <citation type="submission" date="2017-03" db="EMBL/GenBank/DDBJ databases">
        <title>Genomes of endolithic fungi from Antarctica.</title>
        <authorList>
            <person name="Coleine C."/>
            <person name="Masonjones S."/>
            <person name="Stajich J.E."/>
        </authorList>
    </citation>
    <scope>NUCLEOTIDE SEQUENCE [LARGE SCALE GENOMIC DNA]</scope>
    <source>
        <strain evidence="2">CCFEE 5527</strain>
    </source>
</reference>
<keyword evidence="2" id="KW-1185">Reference proteome</keyword>
<proteinExistence type="predicted"/>
<organism evidence="1 2">
    <name type="scientific">Cryoendolithus antarcticus</name>
    <dbReference type="NCBI Taxonomy" id="1507870"/>
    <lineage>
        <taxon>Eukaryota</taxon>
        <taxon>Fungi</taxon>
        <taxon>Dikarya</taxon>
        <taxon>Ascomycota</taxon>
        <taxon>Pezizomycotina</taxon>
        <taxon>Dothideomycetes</taxon>
        <taxon>Dothideomycetidae</taxon>
        <taxon>Cladosporiales</taxon>
        <taxon>Cladosporiaceae</taxon>
        <taxon>Cryoendolithus</taxon>
    </lineage>
</organism>